<name>A0A162M337_9BACL</name>
<dbReference type="OrthoDB" id="2617997at2"/>
<sequence length="112" mass="12724">MLEQICIVLGPYDADDLSYEISLGYLVDYNHAMYINGGYLRFRKVRKISDHAHLYTESTEATGIILATGVTREDTIVITEIFQKLKTMNALEFLISKLINLASGDLFLEMEI</sequence>
<gene>
    <name evidence="1" type="ORF">PGLA_20590</name>
</gene>
<dbReference type="STRING" id="494026.PGLA_20590"/>
<accession>A0A162M337</accession>
<proteinExistence type="predicted"/>
<organism evidence="1 2">
    <name type="scientific">Paenibacillus glacialis</name>
    <dbReference type="NCBI Taxonomy" id="494026"/>
    <lineage>
        <taxon>Bacteria</taxon>
        <taxon>Bacillati</taxon>
        <taxon>Bacillota</taxon>
        <taxon>Bacilli</taxon>
        <taxon>Bacillales</taxon>
        <taxon>Paenibacillaceae</taxon>
        <taxon>Paenibacillus</taxon>
    </lineage>
</organism>
<evidence type="ECO:0000313" key="1">
    <source>
        <dbReference type="EMBL" id="OAB37773.1"/>
    </source>
</evidence>
<reference evidence="1 2" key="1">
    <citation type="submission" date="2016-03" db="EMBL/GenBank/DDBJ databases">
        <title>Draft genome sequence of Paenibacillus glacialis DSM 22343.</title>
        <authorList>
            <person name="Shin S.-K."/>
            <person name="Yi H."/>
        </authorList>
    </citation>
    <scope>NUCLEOTIDE SEQUENCE [LARGE SCALE GENOMIC DNA]</scope>
    <source>
        <strain evidence="1 2">DSM 22343</strain>
    </source>
</reference>
<dbReference type="EMBL" id="LVJH01000050">
    <property type="protein sequence ID" value="OAB37773.1"/>
    <property type="molecule type" value="Genomic_DNA"/>
</dbReference>
<dbReference type="Proteomes" id="UP000076967">
    <property type="component" value="Unassembled WGS sequence"/>
</dbReference>
<comment type="caution">
    <text evidence="1">The sequence shown here is derived from an EMBL/GenBank/DDBJ whole genome shotgun (WGS) entry which is preliminary data.</text>
</comment>
<dbReference type="RefSeq" id="WP_068536477.1">
    <property type="nucleotide sequence ID" value="NZ_LVJH01000050.1"/>
</dbReference>
<keyword evidence="2" id="KW-1185">Reference proteome</keyword>
<protein>
    <submittedName>
        <fullName evidence="1">Uncharacterized protein</fullName>
    </submittedName>
</protein>
<evidence type="ECO:0000313" key="2">
    <source>
        <dbReference type="Proteomes" id="UP000076967"/>
    </source>
</evidence>
<dbReference type="AlphaFoldDB" id="A0A162M337"/>